<feature type="signal peptide" evidence="2">
    <location>
        <begin position="1"/>
        <end position="19"/>
    </location>
</feature>
<proteinExistence type="predicted"/>
<gene>
    <name evidence="3" type="ORF">TM35_000131170</name>
</gene>
<dbReference type="EMBL" id="NBCO01000013">
    <property type="protein sequence ID" value="ORC89113.1"/>
    <property type="molecule type" value="Genomic_DNA"/>
</dbReference>
<dbReference type="Proteomes" id="UP000192257">
    <property type="component" value="Unassembled WGS sequence"/>
</dbReference>
<dbReference type="GeneID" id="39985113"/>
<feature type="region of interest" description="Disordered" evidence="1">
    <location>
        <begin position="115"/>
        <end position="139"/>
    </location>
</feature>
<keyword evidence="2" id="KW-0732">Signal</keyword>
<feature type="compositionally biased region" description="Basic and acidic residues" evidence="1">
    <location>
        <begin position="72"/>
        <end position="84"/>
    </location>
</feature>
<protein>
    <submittedName>
        <fullName evidence="3">Uncharacterized protein</fullName>
    </submittedName>
</protein>
<comment type="caution">
    <text evidence="3">The sequence shown here is derived from an EMBL/GenBank/DDBJ whole genome shotgun (WGS) entry which is preliminary data.</text>
</comment>
<feature type="compositionally biased region" description="Basic residues" evidence="1">
    <location>
        <begin position="57"/>
        <end position="71"/>
    </location>
</feature>
<evidence type="ECO:0000256" key="2">
    <source>
        <dbReference type="SAM" id="SignalP"/>
    </source>
</evidence>
<feature type="region of interest" description="Disordered" evidence="1">
    <location>
        <begin position="28"/>
        <end position="84"/>
    </location>
</feature>
<sequence length="265" mass="30713">MKLWFTVLCFALLLSVVSAELVAQYKPGDLPEQEPQNLPKPLEEPPQEENPTEEHPHGKHHRHGLFRHHRKVEGSKPEEGKPHDVLLRYHRKVEGSKPEEGKPHDVLLRYHRKVEEHEPEEGHSHHGKFRYHRKFDGPKPEEGQVRIPPHHHHGPVVHCRSDYKKLCGEYLLNGQFKEMWQCVVENVEAISNDTCKEWVKGLHACKNAASSLCGNASNSRREVRRCLRSLDATNIPADCRNSSFYNHTLRMQPKPEPMNLDARQN</sequence>
<organism evidence="3 4">
    <name type="scientific">Trypanosoma theileri</name>
    <dbReference type="NCBI Taxonomy" id="67003"/>
    <lineage>
        <taxon>Eukaryota</taxon>
        <taxon>Discoba</taxon>
        <taxon>Euglenozoa</taxon>
        <taxon>Kinetoplastea</taxon>
        <taxon>Metakinetoplastina</taxon>
        <taxon>Trypanosomatida</taxon>
        <taxon>Trypanosomatidae</taxon>
        <taxon>Trypanosoma</taxon>
    </lineage>
</organism>
<evidence type="ECO:0000313" key="4">
    <source>
        <dbReference type="Proteomes" id="UP000192257"/>
    </source>
</evidence>
<dbReference type="VEuPathDB" id="TriTrypDB:TM35_000131170"/>
<dbReference type="AlphaFoldDB" id="A0A1X0NXC7"/>
<reference evidence="3 4" key="1">
    <citation type="submission" date="2017-03" db="EMBL/GenBank/DDBJ databases">
        <title>An alternative strategy for trypanosome survival in the mammalian bloodstream revealed through genome and transcriptome analysis of the ubiquitous bovine parasite Trypanosoma (Megatrypanum) theileri.</title>
        <authorList>
            <person name="Kelly S."/>
            <person name="Ivens A."/>
            <person name="Mott A."/>
            <person name="O'Neill E."/>
            <person name="Emms D."/>
            <person name="Macleod O."/>
            <person name="Voorheis P."/>
            <person name="Matthews J."/>
            <person name="Matthews K."/>
            <person name="Carrington M."/>
        </authorList>
    </citation>
    <scope>NUCLEOTIDE SEQUENCE [LARGE SCALE GENOMIC DNA]</scope>
    <source>
        <strain evidence="3">Edinburgh</strain>
    </source>
</reference>
<feature type="chain" id="PRO_5011964549" evidence="2">
    <location>
        <begin position="20"/>
        <end position="265"/>
    </location>
</feature>
<feature type="compositionally biased region" description="Basic and acidic residues" evidence="1">
    <location>
        <begin position="115"/>
        <end position="124"/>
    </location>
</feature>
<accession>A0A1X0NXC7</accession>
<evidence type="ECO:0000256" key="1">
    <source>
        <dbReference type="SAM" id="MobiDB-lite"/>
    </source>
</evidence>
<dbReference type="OrthoDB" id="257475at2759"/>
<evidence type="ECO:0000313" key="3">
    <source>
        <dbReference type="EMBL" id="ORC89113.1"/>
    </source>
</evidence>
<dbReference type="RefSeq" id="XP_028883179.1">
    <property type="nucleotide sequence ID" value="XM_029025333.1"/>
</dbReference>
<name>A0A1X0NXC7_9TRYP</name>
<keyword evidence="4" id="KW-1185">Reference proteome</keyword>